<feature type="domain" description="Gnk2-homologous" evidence="3">
    <location>
        <begin position="35"/>
        <end position="100"/>
    </location>
</feature>
<evidence type="ECO:0000313" key="4">
    <source>
        <dbReference type="EMBL" id="KAK4797571.1"/>
    </source>
</evidence>
<dbReference type="AlphaFoldDB" id="A0AAN7MM29"/>
<name>A0AAN7MM29_TRANT</name>
<evidence type="ECO:0000259" key="3">
    <source>
        <dbReference type="PROSITE" id="PS51473"/>
    </source>
</evidence>
<protein>
    <recommendedName>
        <fullName evidence="3">Gnk2-homologous domain-containing protein</fullName>
    </recommendedName>
</protein>
<dbReference type="Pfam" id="PF01657">
    <property type="entry name" value="Stress-antifung"/>
    <property type="match status" value="1"/>
</dbReference>
<gene>
    <name evidence="4" type="ORF">SAY86_029897</name>
</gene>
<dbReference type="PROSITE" id="PS51473">
    <property type="entry name" value="GNK2"/>
    <property type="match status" value="1"/>
</dbReference>
<dbReference type="InterPro" id="IPR038408">
    <property type="entry name" value="GNK2_sf"/>
</dbReference>
<dbReference type="Gene3D" id="3.30.430.20">
    <property type="entry name" value="Gnk2 domain, C-X8-C-X2-C motif"/>
    <property type="match status" value="1"/>
</dbReference>
<evidence type="ECO:0000313" key="5">
    <source>
        <dbReference type="Proteomes" id="UP001346149"/>
    </source>
</evidence>
<organism evidence="4 5">
    <name type="scientific">Trapa natans</name>
    <name type="common">Water chestnut</name>
    <dbReference type="NCBI Taxonomy" id="22666"/>
    <lineage>
        <taxon>Eukaryota</taxon>
        <taxon>Viridiplantae</taxon>
        <taxon>Streptophyta</taxon>
        <taxon>Embryophyta</taxon>
        <taxon>Tracheophyta</taxon>
        <taxon>Spermatophyta</taxon>
        <taxon>Magnoliopsida</taxon>
        <taxon>eudicotyledons</taxon>
        <taxon>Gunneridae</taxon>
        <taxon>Pentapetalae</taxon>
        <taxon>rosids</taxon>
        <taxon>malvids</taxon>
        <taxon>Myrtales</taxon>
        <taxon>Lythraceae</taxon>
        <taxon>Trapa</taxon>
    </lineage>
</organism>
<dbReference type="PANTHER" id="PTHR32099:SF51">
    <property type="entry name" value="CYSTEINE-RICH RECEPTOR-LIKE PROTEIN KINASE 25 ISOFORM X1"/>
    <property type="match status" value="1"/>
</dbReference>
<comment type="caution">
    <text evidence="4">The sequence shown here is derived from an EMBL/GenBank/DDBJ whole genome shotgun (WGS) entry which is preliminary data.</text>
</comment>
<keyword evidence="2" id="KW-0677">Repeat</keyword>
<evidence type="ECO:0000256" key="2">
    <source>
        <dbReference type="ARBA" id="ARBA00022737"/>
    </source>
</evidence>
<dbReference type="Proteomes" id="UP001346149">
    <property type="component" value="Unassembled WGS sequence"/>
</dbReference>
<proteinExistence type="predicted"/>
<keyword evidence="1" id="KW-0732">Signal</keyword>
<reference evidence="4 5" key="1">
    <citation type="journal article" date="2023" name="Hortic Res">
        <title>Pangenome of water caltrop reveals structural variations and asymmetric subgenome divergence after allopolyploidization.</title>
        <authorList>
            <person name="Zhang X."/>
            <person name="Chen Y."/>
            <person name="Wang L."/>
            <person name="Yuan Y."/>
            <person name="Fang M."/>
            <person name="Shi L."/>
            <person name="Lu R."/>
            <person name="Comes H.P."/>
            <person name="Ma Y."/>
            <person name="Chen Y."/>
            <person name="Huang G."/>
            <person name="Zhou Y."/>
            <person name="Zheng Z."/>
            <person name="Qiu Y."/>
        </authorList>
    </citation>
    <scope>NUCLEOTIDE SEQUENCE [LARGE SCALE GENOMIC DNA]</scope>
    <source>
        <strain evidence="4">F231</strain>
    </source>
</reference>
<dbReference type="InterPro" id="IPR002902">
    <property type="entry name" value="GNK2"/>
</dbReference>
<sequence>MANDLRSLVFQPPEYHLLLIFLFVVFRPFLLEATDPLYRICGSTGNFTANSTYQENLSSLLSSVSSDDNITYGFYNISSGQSPDQVNGIALCRGDVALSD</sequence>
<evidence type="ECO:0000256" key="1">
    <source>
        <dbReference type="ARBA" id="ARBA00022729"/>
    </source>
</evidence>
<accession>A0AAN7MM29</accession>
<dbReference type="EMBL" id="JAXQNO010000005">
    <property type="protein sequence ID" value="KAK4797571.1"/>
    <property type="molecule type" value="Genomic_DNA"/>
</dbReference>
<keyword evidence="5" id="KW-1185">Reference proteome</keyword>
<dbReference type="CDD" id="cd23509">
    <property type="entry name" value="Gnk2-like"/>
    <property type="match status" value="1"/>
</dbReference>
<dbReference type="PANTHER" id="PTHR32099">
    <property type="entry name" value="CYSTEINE-RICH REPEAT SECRETORY PROTEIN"/>
    <property type="match status" value="1"/>
</dbReference>